<sequence length="51" mass="6093">MRHLVTLECSECKSKNYHSEKNKRNTPDRLELKKLCKKCKKMTSHKESKSK</sequence>
<dbReference type="InterPro" id="IPR038584">
    <property type="entry name" value="Ribosomal_bL33_sf"/>
</dbReference>
<dbReference type="GO" id="GO:0006412">
    <property type="term" value="P:translation"/>
    <property type="evidence" value="ECO:0007669"/>
    <property type="project" value="UniProtKB-UniRule"/>
</dbReference>
<dbReference type="GO" id="GO:0005737">
    <property type="term" value="C:cytoplasm"/>
    <property type="evidence" value="ECO:0007669"/>
    <property type="project" value="UniProtKB-ARBA"/>
</dbReference>
<dbReference type="SUPFAM" id="SSF57829">
    <property type="entry name" value="Zn-binding ribosomal proteins"/>
    <property type="match status" value="1"/>
</dbReference>
<protein>
    <recommendedName>
        <fullName evidence="4 5">Large ribosomal subunit protein bL33</fullName>
    </recommendedName>
</protein>
<evidence type="ECO:0000256" key="4">
    <source>
        <dbReference type="ARBA" id="ARBA00035176"/>
    </source>
</evidence>
<comment type="similarity">
    <text evidence="1 5">Belongs to the bacterial ribosomal protein bL33 family.</text>
</comment>
<comment type="caution">
    <text evidence="6">The sequence shown here is derived from an EMBL/GenBank/DDBJ whole genome shotgun (WGS) entry which is preliminary data.</text>
</comment>
<reference evidence="6" key="1">
    <citation type="journal article" date="2020" name="mSystems">
        <title>Genome- and Community-Level Interaction Insights into Carbon Utilization and Element Cycling Functions of Hydrothermarchaeota in Hydrothermal Sediment.</title>
        <authorList>
            <person name="Zhou Z."/>
            <person name="Liu Y."/>
            <person name="Xu W."/>
            <person name="Pan J."/>
            <person name="Luo Z.H."/>
            <person name="Li M."/>
        </authorList>
    </citation>
    <scope>NUCLEOTIDE SEQUENCE [LARGE SCALE GENOMIC DNA]</scope>
    <source>
        <strain evidence="6">SpSt-579</strain>
    </source>
</reference>
<evidence type="ECO:0000256" key="1">
    <source>
        <dbReference type="ARBA" id="ARBA00007596"/>
    </source>
</evidence>
<dbReference type="EMBL" id="DSYQ01000001">
    <property type="protein sequence ID" value="HGT70644.1"/>
    <property type="molecule type" value="Genomic_DNA"/>
</dbReference>
<proteinExistence type="inferred from homology"/>
<dbReference type="GO" id="GO:0003735">
    <property type="term" value="F:structural constituent of ribosome"/>
    <property type="evidence" value="ECO:0007669"/>
    <property type="project" value="InterPro"/>
</dbReference>
<evidence type="ECO:0000313" key="6">
    <source>
        <dbReference type="EMBL" id="HGT70644.1"/>
    </source>
</evidence>
<dbReference type="HAMAP" id="MF_00294">
    <property type="entry name" value="Ribosomal_bL33"/>
    <property type="match status" value="1"/>
</dbReference>
<dbReference type="Pfam" id="PF00471">
    <property type="entry name" value="Ribosomal_L33"/>
    <property type="match status" value="1"/>
</dbReference>
<keyword evidence="3 5" id="KW-0687">Ribonucleoprotein</keyword>
<name>A0A7C4R7M4_UNCC3</name>
<dbReference type="AlphaFoldDB" id="A0A7C4R7M4"/>
<dbReference type="PANTHER" id="PTHR43168:SF2">
    <property type="entry name" value="LARGE RIBOSOMAL SUBUNIT PROTEIN BL33C"/>
    <property type="match status" value="1"/>
</dbReference>
<organism evidence="6">
    <name type="scientific">candidate division CPR3 bacterium</name>
    <dbReference type="NCBI Taxonomy" id="2268181"/>
    <lineage>
        <taxon>Bacteria</taxon>
        <taxon>Bacteria division CPR3</taxon>
    </lineage>
</organism>
<keyword evidence="2 5" id="KW-0689">Ribosomal protein</keyword>
<dbReference type="NCBIfam" id="NF001764">
    <property type="entry name" value="PRK00504.1"/>
    <property type="match status" value="1"/>
</dbReference>
<dbReference type="GO" id="GO:0005840">
    <property type="term" value="C:ribosome"/>
    <property type="evidence" value="ECO:0007669"/>
    <property type="project" value="UniProtKB-KW"/>
</dbReference>
<dbReference type="InterPro" id="IPR011332">
    <property type="entry name" value="Ribosomal_zn-bd"/>
</dbReference>
<evidence type="ECO:0000256" key="3">
    <source>
        <dbReference type="ARBA" id="ARBA00023274"/>
    </source>
</evidence>
<dbReference type="InterPro" id="IPR001705">
    <property type="entry name" value="Ribosomal_bL33"/>
</dbReference>
<dbReference type="NCBIfam" id="NF001860">
    <property type="entry name" value="PRK00595.1"/>
    <property type="match status" value="1"/>
</dbReference>
<evidence type="ECO:0000256" key="2">
    <source>
        <dbReference type="ARBA" id="ARBA00022980"/>
    </source>
</evidence>
<evidence type="ECO:0000256" key="5">
    <source>
        <dbReference type="HAMAP-Rule" id="MF_00294"/>
    </source>
</evidence>
<dbReference type="Gene3D" id="2.20.28.120">
    <property type="entry name" value="Ribosomal protein L33"/>
    <property type="match status" value="1"/>
</dbReference>
<dbReference type="PANTHER" id="PTHR43168">
    <property type="entry name" value="50S RIBOSOMAL PROTEIN L33, CHLOROPLASTIC"/>
    <property type="match status" value="1"/>
</dbReference>
<dbReference type="GO" id="GO:1990904">
    <property type="term" value="C:ribonucleoprotein complex"/>
    <property type="evidence" value="ECO:0007669"/>
    <property type="project" value="UniProtKB-KW"/>
</dbReference>
<dbReference type="NCBIfam" id="TIGR01023">
    <property type="entry name" value="rpmG_bact"/>
    <property type="match status" value="1"/>
</dbReference>
<gene>
    <name evidence="5 6" type="primary">rpmG</name>
    <name evidence="6" type="ORF">ENT43_00095</name>
</gene>
<accession>A0A7C4R7M4</accession>